<keyword evidence="6 11" id="KW-1133">Transmembrane helix</keyword>
<evidence type="ECO:0000256" key="7">
    <source>
        <dbReference type="ARBA" id="ARBA00023054"/>
    </source>
</evidence>
<keyword evidence="3 11" id="KW-0812">Transmembrane</keyword>
<evidence type="ECO:0000256" key="6">
    <source>
        <dbReference type="ARBA" id="ARBA00022989"/>
    </source>
</evidence>
<evidence type="ECO:0000256" key="4">
    <source>
        <dbReference type="ARBA" id="ARBA00022824"/>
    </source>
</evidence>
<accession>A0ABR0K8S9</accession>
<protein>
    <submittedName>
        <fullName evidence="13">Protein transport protein sec20</fullName>
    </submittedName>
</protein>
<feature type="region of interest" description="Disordered" evidence="10">
    <location>
        <begin position="308"/>
        <end position="394"/>
    </location>
</feature>
<comment type="subcellular location">
    <subcellularLocation>
        <location evidence="1">Endoplasmic reticulum membrane</location>
        <topology evidence="1">Single-pass type IV membrane protein</topology>
    </subcellularLocation>
</comment>
<reference evidence="13 14" key="1">
    <citation type="submission" date="2023-08" db="EMBL/GenBank/DDBJ databases">
        <title>Black Yeasts Isolated from many extreme environments.</title>
        <authorList>
            <person name="Coleine C."/>
            <person name="Stajich J.E."/>
            <person name="Selbmann L."/>
        </authorList>
    </citation>
    <scope>NUCLEOTIDE SEQUENCE [LARGE SCALE GENOMIC DNA]</scope>
    <source>
        <strain evidence="13 14">CCFEE 5885</strain>
    </source>
</reference>
<dbReference type="InterPro" id="IPR056173">
    <property type="entry name" value="Sec20_C"/>
</dbReference>
<evidence type="ECO:0000259" key="12">
    <source>
        <dbReference type="Pfam" id="PF03908"/>
    </source>
</evidence>
<dbReference type="PANTHER" id="PTHR12825:SF0">
    <property type="entry name" value="VESICLE TRANSPORT PROTEIN SEC20"/>
    <property type="match status" value="1"/>
</dbReference>
<evidence type="ECO:0000256" key="3">
    <source>
        <dbReference type="ARBA" id="ARBA00022692"/>
    </source>
</evidence>
<evidence type="ECO:0000256" key="1">
    <source>
        <dbReference type="ARBA" id="ARBA00004163"/>
    </source>
</evidence>
<evidence type="ECO:0000256" key="5">
    <source>
        <dbReference type="ARBA" id="ARBA00022892"/>
    </source>
</evidence>
<keyword evidence="2" id="KW-0813">Transport</keyword>
<feature type="transmembrane region" description="Helical" evidence="11">
    <location>
        <begin position="237"/>
        <end position="255"/>
    </location>
</feature>
<evidence type="ECO:0000313" key="13">
    <source>
        <dbReference type="EMBL" id="KAK5092103.1"/>
    </source>
</evidence>
<feature type="region of interest" description="Disordered" evidence="10">
    <location>
        <begin position="57"/>
        <end position="92"/>
    </location>
</feature>
<evidence type="ECO:0000256" key="10">
    <source>
        <dbReference type="SAM" id="MobiDB-lite"/>
    </source>
</evidence>
<feature type="compositionally biased region" description="Basic and acidic residues" evidence="10">
    <location>
        <begin position="365"/>
        <end position="394"/>
    </location>
</feature>
<keyword evidence="4" id="KW-0256">Endoplasmic reticulum</keyword>
<feature type="domain" description="Sec20 C-terminal" evidence="12">
    <location>
        <begin position="169"/>
        <end position="258"/>
    </location>
</feature>
<gene>
    <name evidence="13" type="primary">SEC20</name>
    <name evidence="13" type="ORF">LTR24_005544</name>
</gene>
<feature type="compositionally biased region" description="Basic and acidic residues" evidence="10">
    <location>
        <begin position="57"/>
        <end position="75"/>
    </location>
</feature>
<organism evidence="13 14">
    <name type="scientific">Lithohypha guttulata</name>
    <dbReference type="NCBI Taxonomy" id="1690604"/>
    <lineage>
        <taxon>Eukaryota</taxon>
        <taxon>Fungi</taxon>
        <taxon>Dikarya</taxon>
        <taxon>Ascomycota</taxon>
        <taxon>Pezizomycotina</taxon>
        <taxon>Eurotiomycetes</taxon>
        <taxon>Chaetothyriomycetidae</taxon>
        <taxon>Chaetothyriales</taxon>
        <taxon>Trichomeriaceae</taxon>
        <taxon>Lithohypha</taxon>
    </lineage>
</organism>
<proteinExistence type="inferred from homology"/>
<name>A0ABR0K8S9_9EURO</name>
<evidence type="ECO:0000313" key="14">
    <source>
        <dbReference type="Proteomes" id="UP001345013"/>
    </source>
</evidence>
<feature type="compositionally biased region" description="Basic and acidic residues" evidence="10">
    <location>
        <begin position="346"/>
        <end position="356"/>
    </location>
</feature>
<sequence>MASISVSQRLQALSESYKSTLALIQELQRFPTGTSPLSDDLDEQRLDLANSCHQSLKDAEESLESLRQEVDDHDTAKHRRTRTPTARDEERERNWGTVARLTEDFRHARGAFRRAQLQSKKNLDARKQKEREQLFANRRSGAANGVVTPPARQRGQEKLTQDELAQNAADDVTRALRRTHTMLSNNLQQSAFAQQTLEESQEQLQNLGQRYTGTTDMLQKSRGLVKTLVTSQKSDTWYLQTSVYILLVTIAWLVFRRLLYGPLWWLVYLPVRYVWWTLSLIFGGASAAVKSGGVRNVTTSSSTRLDVPRNTPGVQWSHHAIPPKGAGWGGKSDPEKDLPPSPDMVDEVKKMVKDANEGTVVIEDGEQKRNPKKRMMELEKEQERMRDARVRDEL</sequence>
<feature type="transmembrane region" description="Helical" evidence="11">
    <location>
        <begin position="267"/>
        <end position="289"/>
    </location>
</feature>
<dbReference type="EMBL" id="JAVRRG010000064">
    <property type="protein sequence ID" value="KAK5092103.1"/>
    <property type="molecule type" value="Genomic_DNA"/>
</dbReference>
<comment type="similarity">
    <text evidence="9">Belongs to the SEC20 family.</text>
</comment>
<dbReference type="Proteomes" id="UP001345013">
    <property type="component" value="Unassembled WGS sequence"/>
</dbReference>
<keyword evidence="5" id="KW-0931">ER-Golgi transport</keyword>
<evidence type="ECO:0000256" key="11">
    <source>
        <dbReference type="SAM" id="Phobius"/>
    </source>
</evidence>
<keyword evidence="7" id="KW-0175">Coiled coil</keyword>
<dbReference type="InterPro" id="IPR005606">
    <property type="entry name" value="Sec20"/>
</dbReference>
<keyword evidence="8 11" id="KW-0472">Membrane</keyword>
<evidence type="ECO:0000256" key="8">
    <source>
        <dbReference type="ARBA" id="ARBA00023136"/>
    </source>
</evidence>
<keyword evidence="14" id="KW-1185">Reference proteome</keyword>
<comment type="caution">
    <text evidence="13">The sequence shown here is derived from an EMBL/GenBank/DDBJ whole genome shotgun (WGS) entry which is preliminary data.</text>
</comment>
<evidence type="ECO:0000256" key="9">
    <source>
        <dbReference type="ARBA" id="ARBA00037934"/>
    </source>
</evidence>
<dbReference type="Pfam" id="PF03908">
    <property type="entry name" value="Sec20"/>
    <property type="match status" value="1"/>
</dbReference>
<dbReference type="PANTHER" id="PTHR12825">
    <property type="entry name" value="BNIP1-RELATED"/>
    <property type="match status" value="1"/>
</dbReference>
<evidence type="ECO:0000256" key="2">
    <source>
        <dbReference type="ARBA" id="ARBA00022448"/>
    </source>
</evidence>